<evidence type="ECO:0000256" key="3">
    <source>
        <dbReference type="ARBA" id="ARBA00018111"/>
    </source>
</evidence>
<feature type="domain" description="RecX first three-helical" evidence="9">
    <location>
        <begin position="42"/>
        <end position="81"/>
    </location>
</feature>
<dbReference type="InterPro" id="IPR003783">
    <property type="entry name" value="Regulatory_RecX"/>
</dbReference>
<evidence type="ECO:0000259" key="7">
    <source>
        <dbReference type="Pfam" id="PF02631"/>
    </source>
</evidence>
<comment type="subcellular location">
    <subcellularLocation>
        <location evidence="1 5">Cytoplasm</location>
    </subcellularLocation>
</comment>
<dbReference type="PANTHER" id="PTHR33602:SF1">
    <property type="entry name" value="REGULATORY PROTEIN RECX FAMILY PROTEIN"/>
    <property type="match status" value="1"/>
</dbReference>
<name>A0ABU8M1A0_9PSEU</name>
<dbReference type="InterPro" id="IPR053924">
    <property type="entry name" value="RecX_HTH_2nd"/>
</dbReference>
<protein>
    <recommendedName>
        <fullName evidence="3 5">Regulatory protein RecX</fullName>
    </recommendedName>
</protein>
<reference evidence="10 11" key="1">
    <citation type="submission" date="2024-03" db="EMBL/GenBank/DDBJ databases">
        <title>Actinomycetospora sp. OC33-EN07, a novel actinomycete isolated from wild orchid (Aerides multiflora).</title>
        <authorList>
            <person name="Suriyachadkun C."/>
        </authorList>
    </citation>
    <scope>NUCLEOTIDE SEQUENCE [LARGE SCALE GENOMIC DNA]</scope>
    <source>
        <strain evidence="10 11">OC33-EN07</strain>
    </source>
</reference>
<dbReference type="Pfam" id="PF21981">
    <property type="entry name" value="RecX_HTH3"/>
    <property type="match status" value="1"/>
</dbReference>
<keyword evidence="4 5" id="KW-0963">Cytoplasm</keyword>
<dbReference type="Proteomes" id="UP001369736">
    <property type="component" value="Unassembled WGS sequence"/>
</dbReference>
<dbReference type="InterPro" id="IPR053926">
    <property type="entry name" value="RecX_HTH_1st"/>
</dbReference>
<proteinExistence type="inferred from homology"/>
<evidence type="ECO:0000259" key="9">
    <source>
        <dbReference type="Pfam" id="PF21982"/>
    </source>
</evidence>
<evidence type="ECO:0000256" key="4">
    <source>
        <dbReference type="ARBA" id="ARBA00022490"/>
    </source>
</evidence>
<evidence type="ECO:0000259" key="8">
    <source>
        <dbReference type="Pfam" id="PF21981"/>
    </source>
</evidence>
<feature type="domain" description="RecX second three-helical" evidence="7">
    <location>
        <begin position="88"/>
        <end position="128"/>
    </location>
</feature>
<dbReference type="Gene3D" id="1.10.10.10">
    <property type="entry name" value="Winged helix-like DNA-binding domain superfamily/Winged helix DNA-binding domain"/>
    <property type="match status" value="2"/>
</dbReference>
<feature type="region of interest" description="Disordered" evidence="6">
    <location>
        <begin position="1"/>
        <end position="43"/>
    </location>
</feature>
<dbReference type="RefSeq" id="WP_337699854.1">
    <property type="nucleotide sequence ID" value="NZ_JBBEGM010000001.1"/>
</dbReference>
<dbReference type="Pfam" id="PF21982">
    <property type="entry name" value="RecX_HTH1"/>
    <property type="match status" value="1"/>
</dbReference>
<evidence type="ECO:0000256" key="5">
    <source>
        <dbReference type="HAMAP-Rule" id="MF_01114"/>
    </source>
</evidence>
<dbReference type="Pfam" id="PF02631">
    <property type="entry name" value="RecX_HTH2"/>
    <property type="match status" value="1"/>
</dbReference>
<dbReference type="InterPro" id="IPR036388">
    <property type="entry name" value="WH-like_DNA-bd_sf"/>
</dbReference>
<feature type="region of interest" description="Disordered" evidence="6">
    <location>
        <begin position="190"/>
        <end position="215"/>
    </location>
</feature>
<evidence type="ECO:0000256" key="2">
    <source>
        <dbReference type="ARBA" id="ARBA00009695"/>
    </source>
</evidence>
<evidence type="ECO:0000313" key="11">
    <source>
        <dbReference type="Proteomes" id="UP001369736"/>
    </source>
</evidence>
<feature type="domain" description="RecX third three-helical" evidence="8">
    <location>
        <begin position="136"/>
        <end position="182"/>
    </location>
</feature>
<accession>A0ABU8M1A0</accession>
<organism evidence="10 11">
    <name type="scientific">Actinomycetospora flava</name>
    <dbReference type="NCBI Taxonomy" id="3129232"/>
    <lineage>
        <taxon>Bacteria</taxon>
        <taxon>Bacillati</taxon>
        <taxon>Actinomycetota</taxon>
        <taxon>Actinomycetes</taxon>
        <taxon>Pseudonocardiales</taxon>
        <taxon>Pseudonocardiaceae</taxon>
        <taxon>Actinomycetospora</taxon>
    </lineage>
</organism>
<gene>
    <name evidence="5" type="primary">recX</name>
    <name evidence="10" type="ORF">WCD58_04370</name>
</gene>
<comment type="function">
    <text evidence="5">Modulates RecA activity.</text>
</comment>
<comment type="caution">
    <text evidence="10">The sequence shown here is derived from an EMBL/GenBank/DDBJ whole genome shotgun (WGS) entry which is preliminary data.</text>
</comment>
<evidence type="ECO:0000256" key="1">
    <source>
        <dbReference type="ARBA" id="ARBA00004496"/>
    </source>
</evidence>
<sequence>MSGREGVGRRRSSRGRAPEPPDPDGTGPDPAADPPADPETVARTICLNLLTTRARSRAELADSLARKGVEDDVAGRVLDRLAAAKLVDDAAFAEQWVSSRHRHQGLGKRALAGELHRKGVERETAGAAVDEISRDDERARARALVERRLPSLTRFEHAVAARRLVGMLARKGYDAGVAYAVVREALAESPVGSPVAEGDDEALDDLLSDPESDHH</sequence>
<evidence type="ECO:0000313" key="10">
    <source>
        <dbReference type="EMBL" id="MEJ2860377.1"/>
    </source>
</evidence>
<keyword evidence="11" id="KW-1185">Reference proteome</keyword>
<dbReference type="PANTHER" id="PTHR33602">
    <property type="entry name" value="REGULATORY PROTEIN RECX FAMILY PROTEIN"/>
    <property type="match status" value="1"/>
</dbReference>
<dbReference type="InterPro" id="IPR053925">
    <property type="entry name" value="RecX_HTH_3rd"/>
</dbReference>
<comment type="similarity">
    <text evidence="2 5">Belongs to the RecX family.</text>
</comment>
<dbReference type="EMBL" id="JBBEGM010000001">
    <property type="protein sequence ID" value="MEJ2860377.1"/>
    <property type="molecule type" value="Genomic_DNA"/>
</dbReference>
<evidence type="ECO:0000256" key="6">
    <source>
        <dbReference type="SAM" id="MobiDB-lite"/>
    </source>
</evidence>
<feature type="compositionally biased region" description="Acidic residues" evidence="6">
    <location>
        <begin position="197"/>
        <end position="215"/>
    </location>
</feature>
<dbReference type="HAMAP" id="MF_01114">
    <property type="entry name" value="RecX"/>
    <property type="match status" value="1"/>
</dbReference>